<name>A0A7J7M0E4_9MAGN</name>
<comment type="caution">
    <text evidence="3">The sequence shown here is derived from an EMBL/GenBank/DDBJ whole genome shotgun (WGS) entry which is preliminary data.</text>
</comment>
<reference evidence="3 4" key="1">
    <citation type="journal article" date="2020" name="IScience">
        <title>Genome Sequencing of the Endangered Kingdonia uniflora (Circaeasteraceae, Ranunculales) Reveals Potential Mechanisms of Evolutionary Specialization.</title>
        <authorList>
            <person name="Sun Y."/>
            <person name="Deng T."/>
            <person name="Zhang A."/>
            <person name="Moore M.J."/>
            <person name="Landis J.B."/>
            <person name="Lin N."/>
            <person name="Zhang H."/>
            <person name="Zhang X."/>
            <person name="Huang J."/>
            <person name="Zhang X."/>
            <person name="Sun H."/>
            <person name="Wang H."/>
        </authorList>
    </citation>
    <scope>NUCLEOTIDE SEQUENCE [LARGE SCALE GENOMIC DNA]</scope>
    <source>
        <strain evidence="3">TB1705</strain>
        <tissue evidence="3">Leaf</tissue>
    </source>
</reference>
<dbReference type="GO" id="GO:0008270">
    <property type="term" value="F:zinc ion binding"/>
    <property type="evidence" value="ECO:0007669"/>
    <property type="project" value="UniProtKB-KW"/>
</dbReference>
<dbReference type="PROSITE" id="PS50966">
    <property type="entry name" value="ZF_SWIM"/>
    <property type="match status" value="1"/>
</dbReference>
<evidence type="ECO:0000259" key="2">
    <source>
        <dbReference type="PROSITE" id="PS50966"/>
    </source>
</evidence>
<dbReference type="InterPro" id="IPR007527">
    <property type="entry name" value="Znf_SWIM"/>
</dbReference>
<dbReference type="EMBL" id="JACGCM010001848">
    <property type="protein sequence ID" value="KAF6148339.1"/>
    <property type="molecule type" value="Genomic_DNA"/>
</dbReference>
<sequence>MHGIFNIRERWIPFWNRGIFYTGMSTSGRSESSNNFFNCWLLPSIDLYSFIAKYATALLDTFEREKEENFQSQLRYRIDNNVREILVKSHSRPPKSFELKIDLAGLTGHCECKLFDYVGLPCRHLFRVFSKYDVLQILDAFIQPRWKIDINKYSRSYDESFLDGENLRKSLHHNHLSLRASNLFEMASKNKTNFEYALLRLDGLKLHLDVYDESLSQISGSDLSMSTPLTEIVMSTAPILDPLMAQTKGRTKDDHKEGGQWKGKMEITVEKKKTCKGCEVFGSHNKQTCPQLKLLFQKQKLGLAQMMEEMHNQTTMV</sequence>
<gene>
    <name evidence="3" type="ORF">GIB67_025558</name>
</gene>
<organism evidence="3 4">
    <name type="scientific">Kingdonia uniflora</name>
    <dbReference type="NCBI Taxonomy" id="39325"/>
    <lineage>
        <taxon>Eukaryota</taxon>
        <taxon>Viridiplantae</taxon>
        <taxon>Streptophyta</taxon>
        <taxon>Embryophyta</taxon>
        <taxon>Tracheophyta</taxon>
        <taxon>Spermatophyta</taxon>
        <taxon>Magnoliopsida</taxon>
        <taxon>Ranunculales</taxon>
        <taxon>Circaeasteraceae</taxon>
        <taxon>Kingdonia</taxon>
    </lineage>
</organism>
<keyword evidence="4" id="KW-1185">Reference proteome</keyword>
<accession>A0A7J7M0E4</accession>
<dbReference type="AlphaFoldDB" id="A0A7J7M0E4"/>
<dbReference type="Pfam" id="PF04434">
    <property type="entry name" value="SWIM"/>
    <property type="match status" value="1"/>
</dbReference>
<dbReference type="PANTHER" id="PTHR47718">
    <property type="entry name" value="OS01G0519700 PROTEIN"/>
    <property type="match status" value="1"/>
</dbReference>
<keyword evidence="1" id="KW-0862">Zinc</keyword>
<protein>
    <recommendedName>
        <fullName evidence="2">SWIM-type domain-containing protein</fullName>
    </recommendedName>
</protein>
<feature type="domain" description="SWIM-type" evidence="2">
    <location>
        <begin position="97"/>
        <end position="133"/>
    </location>
</feature>
<keyword evidence="1" id="KW-0863">Zinc-finger</keyword>
<proteinExistence type="predicted"/>
<evidence type="ECO:0000256" key="1">
    <source>
        <dbReference type="PROSITE-ProRule" id="PRU00325"/>
    </source>
</evidence>
<dbReference type="OrthoDB" id="1691528at2759"/>
<dbReference type="Proteomes" id="UP000541444">
    <property type="component" value="Unassembled WGS sequence"/>
</dbReference>
<evidence type="ECO:0000313" key="4">
    <source>
        <dbReference type="Proteomes" id="UP000541444"/>
    </source>
</evidence>
<dbReference type="PANTHER" id="PTHR47718:SF13">
    <property type="entry name" value="OS09G0290500 PROTEIN"/>
    <property type="match status" value="1"/>
</dbReference>
<evidence type="ECO:0000313" key="3">
    <source>
        <dbReference type="EMBL" id="KAF6148339.1"/>
    </source>
</evidence>
<keyword evidence="1" id="KW-0479">Metal-binding</keyword>